<dbReference type="InterPro" id="IPR029058">
    <property type="entry name" value="AB_hydrolase_fold"/>
</dbReference>
<dbReference type="Proteomes" id="UP000241899">
    <property type="component" value="Unassembled WGS sequence"/>
</dbReference>
<evidence type="ECO:0000313" key="2">
    <source>
        <dbReference type="EMBL" id="PTE19219.1"/>
    </source>
</evidence>
<proteinExistence type="predicted"/>
<dbReference type="PANTHER" id="PTHR33840">
    <property type="match status" value="1"/>
</dbReference>
<comment type="caution">
    <text evidence="2">The sequence shown here is derived from an EMBL/GenBank/DDBJ whole genome shotgun (WGS) entry which is preliminary data.</text>
</comment>
<dbReference type="EMBL" id="PZKF01000001">
    <property type="protein sequence ID" value="PTE19219.1"/>
    <property type="molecule type" value="Genomic_DNA"/>
</dbReference>
<name>A0A2T4JMS4_9RHOB</name>
<evidence type="ECO:0000313" key="3">
    <source>
        <dbReference type="Proteomes" id="UP000241899"/>
    </source>
</evidence>
<accession>A0A2T4JMS4</accession>
<dbReference type="SUPFAM" id="SSF53474">
    <property type="entry name" value="alpha/beta-Hydrolases"/>
    <property type="match status" value="1"/>
</dbReference>
<dbReference type="RefSeq" id="WP_107323350.1">
    <property type="nucleotide sequence ID" value="NZ_NHSP01000027.1"/>
</dbReference>
<sequence length="383" mass="42695">MAKNIVILLDGTSNEIKTNRSNILRLYGTLAKGPGQLVYYDPGVGTFGADNAWSRSLRKGAEVWGMATGWGMDANIKEAYRFLAQHYARDAEGNRDRIHIFGFSRGAYAARVLAGFVHAFGLIAPANLNLLDYAYRAYKQISERRGDDSFAEIRLFERILRPDRAPIRLLGLFDTVASVIESGRFGPRLRKHAFTDTNPSVEAVRHAVAIDERRTMYRAELWPEGRSYRANPFGAEIAEQDVREVWFNGVHGDIGGGYPEAEAALAKLPLKWMIDETKAMGLEFKTRSVNELVLGQRTGGPYVAPDPQAARHESLCGAWHLLEYLPRRKTAGSQRPDLGGWTLPQGERRPIPEGAWLHGAVIARMEQTGARPANLPKSWRVAP</sequence>
<dbReference type="InterPro" id="IPR018712">
    <property type="entry name" value="Tle1-like_cat"/>
</dbReference>
<reference evidence="2 3" key="1">
    <citation type="submission" date="2018-03" db="EMBL/GenBank/DDBJ databases">
        <title>Rhodobacter veldkampii.</title>
        <authorList>
            <person name="Meyer T.E."/>
            <person name="Miller S."/>
            <person name="Lodha T."/>
            <person name="Gandham S."/>
            <person name="Chintalapati S."/>
            <person name="Chintalapati V.R."/>
        </authorList>
    </citation>
    <scope>NUCLEOTIDE SEQUENCE [LARGE SCALE GENOMIC DNA]</scope>
    <source>
        <strain evidence="2 3">DSM 11550</strain>
    </source>
</reference>
<evidence type="ECO:0000259" key="1">
    <source>
        <dbReference type="Pfam" id="PF09994"/>
    </source>
</evidence>
<organism evidence="2 3">
    <name type="scientific">Phaeovulum veldkampii DSM 11550</name>
    <dbReference type="NCBI Taxonomy" id="1185920"/>
    <lineage>
        <taxon>Bacteria</taxon>
        <taxon>Pseudomonadati</taxon>
        <taxon>Pseudomonadota</taxon>
        <taxon>Alphaproteobacteria</taxon>
        <taxon>Rhodobacterales</taxon>
        <taxon>Paracoccaceae</taxon>
        <taxon>Phaeovulum</taxon>
    </lineage>
</organism>
<dbReference type="AlphaFoldDB" id="A0A2T4JMS4"/>
<keyword evidence="3" id="KW-1185">Reference proteome</keyword>
<dbReference type="Pfam" id="PF09994">
    <property type="entry name" value="T6SS_Tle1-like_cat"/>
    <property type="match status" value="1"/>
</dbReference>
<protein>
    <submittedName>
        <fullName evidence="2">DUF2235 domain-containing protein</fullName>
    </submittedName>
</protein>
<gene>
    <name evidence="2" type="ORF">C5F46_00220</name>
</gene>
<feature type="domain" description="T6SS Phospholipase effector Tle1-like catalytic" evidence="1">
    <location>
        <begin position="3"/>
        <end position="276"/>
    </location>
</feature>
<dbReference type="PANTHER" id="PTHR33840:SF1">
    <property type="entry name" value="TLE1 PHOSPHOLIPASE DOMAIN-CONTAINING PROTEIN"/>
    <property type="match status" value="1"/>
</dbReference>
<dbReference type="OrthoDB" id="4378831at2"/>